<keyword evidence="3" id="KW-1185">Reference proteome</keyword>
<sequence length="43" mass="4955">MKLFKDFLQTLSRGLFCEDRPIMVFMGAVLLLSLVLIAYSFAR</sequence>
<keyword evidence="1" id="KW-1133">Transmembrane helix</keyword>
<evidence type="ECO:0000256" key="1">
    <source>
        <dbReference type="SAM" id="Phobius"/>
    </source>
</evidence>
<name>A0ABN6VNH6_9BACT</name>
<feature type="transmembrane region" description="Helical" evidence="1">
    <location>
        <begin position="21"/>
        <end position="42"/>
    </location>
</feature>
<keyword evidence="1" id="KW-0472">Membrane</keyword>
<organism evidence="2 3">
    <name type="scientific">Geotalea uraniireducens</name>
    <dbReference type="NCBI Taxonomy" id="351604"/>
    <lineage>
        <taxon>Bacteria</taxon>
        <taxon>Pseudomonadati</taxon>
        <taxon>Thermodesulfobacteriota</taxon>
        <taxon>Desulfuromonadia</taxon>
        <taxon>Geobacterales</taxon>
        <taxon>Geobacteraceae</taxon>
        <taxon>Geotalea</taxon>
    </lineage>
</organism>
<dbReference type="EMBL" id="AP027151">
    <property type="protein sequence ID" value="BDV41668.1"/>
    <property type="molecule type" value="Genomic_DNA"/>
</dbReference>
<gene>
    <name evidence="2" type="ORF">GURASL_05910</name>
</gene>
<dbReference type="Proteomes" id="UP001317705">
    <property type="component" value="Chromosome"/>
</dbReference>
<proteinExistence type="predicted"/>
<reference evidence="2 3" key="1">
    <citation type="submission" date="2022-12" db="EMBL/GenBank/DDBJ databases">
        <title>Polyphasic characterization of Geotalea uranireducens NIT-SL11 newly isolated from a complex of sewage sludge and microbially reduced graphene oxide.</title>
        <authorList>
            <person name="Xie L."/>
            <person name="Yoshida N."/>
            <person name="Meng L."/>
        </authorList>
    </citation>
    <scope>NUCLEOTIDE SEQUENCE [LARGE SCALE GENOMIC DNA]</scope>
    <source>
        <strain evidence="2 3">NIT-SL11</strain>
    </source>
</reference>
<keyword evidence="1" id="KW-0812">Transmembrane</keyword>
<evidence type="ECO:0000313" key="3">
    <source>
        <dbReference type="Proteomes" id="UP001317705"/>
    </source>
</evidence>
<dbReference type="RefSeq" id="WP_282001682.1">
    <property type="nucleotide sequence ID" value="NZ_AP027151.1"/>
</dbReference>
<evidence type="ECO:0000313" key="2">
    <source>
        <dbReference type="EMBL" id="BDV41668.1"/>
    </source>
</evidence>
<accession>A0ABN6VNH6</accession>
<protein>
    <submittedName>
        <fullName evidence="2">Uncharacterized protein</fullName>
    </submittedName>
</protein>